<dbReference type="OrthoDB" id="3402695at2"/>
<dbReference type="Pfam" id="PF19534">
    <property type="entry name" value="DUF6059"/>
    <property type="match status" value="1"/>
</dbReference>
<protein>
    <submittedName>
        <fullName evidence="1">Uncharacterized protein</fullName>
    </submittedName>
</protein>
<evidence type="ECO:0000313" key="1">
    <source>
        <dbReference type="EMBL" id="OIJ90471.1"/>
    </source>
</evidence>
<dbReference type="EMBL" id="MLYO01000089">
    <property type="protein sequence ID" value="OIJ90471.1"/>
    <property type="molecule type" value="Genomic_DNA"/>
</dbReference>
<keyword evidence="2" id="KW-1185">Reference proteome</keyword>
<dbReference type="AlphaFoldDB" id="A0A1S2P9T7"/>
<organism evidence="1 2">
    <name type="scientific">Streptomyces monashensis</name>
    <dbReference type="NCBI Taxonomy" id="1678012"/>
    <lineage>
        <taxon>Bacteria</taxon>
        <taxon>Bacillati</taxon>
        <taxon>Actinomycetota</taxon>
        <taxon>Actinomycetes</taxon>
        <taxon>Kitasatosporales</taxon>
        <taxon>Streptomycetaceae</taxon>
        <taxon>Streptomyces</taxon>
    </lineage>
</organism>
<sequence length="70" mass="8003">MNRPLARHLARLVHEAYRSLVAYGRLWTWMPSDPLAPPGAHPLERVRPDIPLTPVERALDQQLSDLDRLG</sequence>
<gene>
    <name evidence="1" type="ORF">BIV23_40135</name>
</gene>
<reference evidence="1 2" key="1">
    <citation type="submission" date="2016-10" db="EMBL/GenBank/DDBJ databases">
        <title>Genome sequence of Streptomyces sp. MUSC 1.</title>
        <authorList>
            <person name="Lee L.-H."/>
            <person name="Ser H.-L."/>
            <person name="Law J.W.-F."/>
        </authorList>
    </citation>
    <scope>NUCLEOTIDE SEQUENCE [LARGE SCALE GENOMIC DNA]</scope>
    <source>
        <strain evidence="1 2">MUSC 1</strain>
    </source>
</reference>
<proteinExistence type="predicted"/>
<comment type="caution">
    <text evidence="1">The sequence shown here is derived from an EMBL/GenBank/DDBJ whole genome shotgun (WGS) entry which is preliminary data.</text>
</comment>
<dbReference type="RefSeq" id="WP_071385932.1">
    <property type="nucleotide sequence ID" value="NZ_MLYO01000089.1"/>
</dbReference>
<evidence type="ECO:0000313" key="2">
    <source>
        <dbReference type="Proteomes" id="UP000179642"/>
    </source>
</evidence>
<name>A0A1S2P9T7_9ACTN</name>
<accession>A0A1S2P9T7</accession>
<dbReference type="InterPro" id="IPR045701">
    <property type="entry name" value="DUF6059"/>
</dbReference>
<dbReference type="Proteomes" id="UP000179642">
    <property type="component" value="Unassembled WGS sequence"/>
</dbReference>